<sequence length="214" mass="24010">MIDTVLFDLDGTIINTNELIISGFLHVLGEHTDKPFTREEIIPNMGLTLDHQFKIFTGLEDVSHLAQAYRDYSNIHHDNMVKGFPNVKEVIMHLQEQGIKLGIVTTKMKESTKRVLEHFDYLKYFDVIVTLDDVKEPKPNPEPVLTAVEQLGSDPKRTIMVGDSPADIQAANAAGVVSVAVSWSLKGAEVLRKYDPAYVIDDVTELYGIMRLES</sequence>
<name>A0ABS4FVT9_9BACL</name>
<dbReference type="InterPro" id="IPR023214">
    <property type="entry name" value="HAD_sf"/>
</dbReference>
<dbReference type="EC" id="3.6.1.1" evidence="1"/>
<dbReference type="SUPFAM" id="SSF56784">
    <property type="entry name" value="HAD-like"/>
    <property type="match status" value="1"/>
</dbReference>
<evidence type="ECO:0000313" key="2">
    <source>
        <dbReference type="Proteomes" id="UP001519272"/>
    </source>
</evidence>
<dbReference type="Proteomes" id="UP001519272">
    <property type="component" value="Unassembled WGS sequence"/>
</dbReference>
<dbReference type="NCBIfam" id="TIGR01549">
    <property type="entry name" value="HAD-SF-IA-v1"/>
    <property type="match status" value="1"/>
</dbReference>
<dbReference type="InterPro" id="IPR041492">
    <property type="entry name" value="HAD_2"/>
</dbReference>
<protein>
    <submittedName>
        <fullName evidence="1">Pyrophosphatase PpaX</fullName>
        <ecNumber evidence="1">3.6.1.1</ecNumber>
    </submittedName>
</protein>
<dbReference type="Gene3D" id="1.10.150.240">
    <property type="entry name" value="Putative phosphatase, domain 2"/>
    <property type="match status" value="1"/>
</dbReference>
<organism evidence="1 2">
    <name type="scientific">Paenibacillus turicensis</name>
    <dbReference type="NCBI Taxonomy" id="160487"/>
    <lineage>
        <taxon>Bacteria</taxon>
        <taxon>Bacillati</taxon>
        <taxon>Bacillota</taxon>
        <taxon>Bacilli</taxon>
        <taxon>Bacillales</taxon>
        <taxon>Paenibacillaceae</taxon>
        <taxon>Paenibacillus</taxon>
    </lineage>
</organism>
<dbReference type="EMBL" id="JAGGKG010000016">
    <property type="protein sequence ID" value="MBP1906584.1"/>
    <property type="molecule type" value="Genomic_DNA"/>
</dbReference>
<gene>
    <name evidence="1" type="ORF">J2Z32_003246</name>
</gene>
<dbReference type="InterPro" id="IPR036412">
    <property type="entry name" value="HAD-like_sf"/>
</dbReference>
<accession>A0ABS4FVT9</accession>
<evidence type="ECO:0000313" key="1">
    <source>
        <dbReference type="EMBL" id="MBP1906584.1"/>
    </source>
</evidence>
<dbReference type="PANTHER" id="PTHR43434:SF26">
    <property type="entry name" value="PYROPHOSPHATASE PPAX"/>
    <property type="match status" value="1"/>
</dbReference>
<dbReference type="SFLD" id="SFLDG01129">
    <property type="entry name" value="C1.5:_HAD__Beta-PGM__Phosphata"/>
    <property type="match status" value="1"/>
</dbReference>
<dbReference type="NCBIfam" id="NF009804">
    <property type="entry name" value="PRK13288.1"/>
    <property type="match status" value="1"/>
</dbReference>
<keyword evidence="2" id="KW-1185">Reference proteome</keyword>
<dbReference type="SFLD" id="SFLDG01135">
    <property type="entry name" value="C1.5.6:_HAD__Beta-PGM__Phospha"/>
    <property type="match status" value="1"/>
</dbReference>
<dbReference type="NCBIfam" id="TIGR01662">
    <property type="entry name" value="HAD-SF-IIIA"/>
    <property type="match status" value="1"/>
</dbReference>
<reference evidence="1 2" key="1">
    <citation type="submission" date="2021-03" db="EMBL/GenBank/DDBJ databases">
        <title>Genomic Encyclopedia of Type Strains, Phase IV (KMG-IV): sequencing the most valuable type-strain genomes for metagenomic binning, comparative biology and taxonomic classification.</title>
        <authorList>
            <person name="Goeker M."/>
        </authorList>
    </citation>
    <scope>NUCLEOTIDE SEQUENCE [LARGE SCALE GENOMIC DNA]</scope>
    <source>
        <strain evidence="1 2">DSM 14349</strain>
    </source>
</reference>
<dbReference type="SFLD" id="SFLDS00003">
    <property type="entry name" value="Haloacid_Dehalogenase"/>
    <property type="match status" value="1"/>
</dbReference>
<dbReference type="InterPro" id="IPR006549">
    <property type="entry name" value="HAD-SF_hydro_IIIA"/>
</dbReference>
<dbReference type="InterPro" id="IPR006439">
    <property type="entry name" value="HAD-SF_hydro_IA"/>
</dbReference>
<keyword evidence="1" id="KW-0378">Hydrolase</keyword>
<dbReference type="RefSeq" id="WP_210090174.1">
    <property type="nucleotide sequence ID" value="NZ_JAGGKG010000016.1"/>
</dbReference>
<dbReference type="PANTHER" id="PTHR43434">
    <property type="entry name" value="PHOSPHOGLYCOLATE PHOSPHATASE"/>
    <property type="match status" value="1"/>
</dbReference>
<comment type="caution">
    <text evidence="1">The sequence shown here is derived from an EMBL/GenBank/DDBJ whole genome shotgun (WGS) entry which is preliminary data.</text>
</comment>
<dbReference type="PRINTS" id="PR00413">
    <property type="entry name" value="HADHALOGNASE"/>
</dbReference>
<dbReference type="NCBIfam" id="TIGR01509">
    <property type="entry name" value="HAD-SF-IA-v3"/>
    <property type="match status" value="1"/>
</dbReference>
<dbReference type="Gene3D" id="3.40.50.1000">
    <property type="entry name" value="HAD superfamily/HAD-like"/>
    <property type="match status" value="1"/>
</dbReference>
<dbReference type="GO" id="GO:0004427">
    <property type="term" value="F:inorganic diphosphate phosphatase activity"/>
    <property type="evidence" value="ECO:0007669"/>
    <property type="project" value="UniProtKB-EC"/>
</dbReference>
<dbReference type="InterPro" id="IPR050155">
    <property type="entry name" value="HAD-like_hydrolase_sf"/>
</dbReference>
<proteinExistence type="predicted"/>
<dbReference type="Pfam" id="PF13419">
    <property type="entry name" value="HAD_2"/>
    <property type="match status" value="1"/>
</dbReference>
<dbReference type="InterPro" id="IPR023198">
    <property type="entry name" value="PGP-like_dom2"/>
</dbReference>